<dbReference type="AlphaFoldDB" id="E8N8Q1"/>
<gene>
    <name evidence="1" type="ordered locus">MTES_2743</name>
</gene>
<protein>
    <submittedName>
        <fullName evidence="1">SAM-dependent methyltransferase</fullName>
    </submittedName>
</protein>
<name>E8N8Q1_MICTS</name>
<evidence type="ECO:0000313" key="1">
    <source>
        <dbReference type="EMBL" id="BAJ75707.1"/>
    </source>
</evidence>
<dbReference type="RefSeq" id="WP_013585832.1">
    <property type="nucleotide sequence ID" value="NC_015125.1"/>
</dbReference>
<sequence>MTGDTVIETKPLDVRDRAEVERDLSVVGFEVESISGDADGTPVDGVAQLMIFVARAR</sequence>
<accession>E8N8Q1</accession>
<evidence type="ECO:0000313" key="2">
    <source>
        <dbReference type="Proteomes" id="UP000008975"/>
    </source>
</evidence>
<organism evidence="1 2">
    <name type="scientific">Microbacterium testaceum (strain StLB037)</name>
    <dbReference type="NCBI Taxonomy" id="979556"/>
    <lineage>
        <taxon>Bacteria</taxon>
        <taxon>Bacillati</taxon>
        <taxon>Actinomycetota</taxon>
        <taxon>Actinomycetes</taxon>
        <taxon>Micrococcales</taxon>
        <taxon>Microbacteriaceae</taxon>
        <taxon>Microbacterium</taxon>
    </lineage>
</organism>
<dbReference type="EMBL" id="AP012052">
    <property type="protein sequence ID" value="BAJ75707.1"/>
    <property type="molecule type" value="Genomic_DNA"/>
</dbReference>
<dbReference type="KEGG" id="mts:MTES_2743"/>
<dbReference type="HOGENOM" id="CLU_2991735_0_0_11"/>
<reference evidence="1 2" key="1">
    <citation type="journal article" date="2011" name="J. Bacteriol.">
        <title>Genome sequence of Microbacterium testaceum StLB037, an N-acylhomoserine lactone-degrading bacterium isolated from potato leaves.</title>
        <authorList>
            <person name="Morohoshi T."/>
            <person name="Wang W.-Z."/>
            <person name="Someya N."/>
            <person name="Ikeda T."/>
        </authorList>
    </citation>
    <scope>NUCLEOTIDE SEQUENCE [LARGE SCALE GENOMIC DNA]</scope>
    <source>
        <strain evidence="1 2">StLB037</strain>
    </source>
</reference>
<reference key="2">
    <citation type="submission" date="2011-02" db="EMBL/GenBank/DDBJ databases">
        <title>Genome sequence of Microbacterium testaceum StLB037.</title>
        <authorList>
            <person name="Morohoshi T."/>
            <person name="Wang W.Z."/>
            <person name="Someya N."/>
            <person name="Ikeda T."/>
        </authorList>
    </citation>
    <scope>NUCLEOTIDE SEQUENCE</scope>
    <source>
        <strain>StLB037</strain>
    </source>
</reference>
<keyword evidence="1" id="KW-0489">Methyltransferase</keyword>
<dbReference type="STRING" id="979556.MTES_2743"/>
<keyword evidence="1" id="KW-0808">Transferase</keyword>
<proteinExistence type="predicted"/>
<dbReference type="GO" id="GO:0032259">
    <property type="term" value="P:methylation"/>
    <property type="evidence" value="ECO:0007669"/>
    <property type="project" value="UniProtKB-KW"/>
</dbReference>
<dbReference type="OrthoDB" id="9805171at2"/>
<dbReference type="Proteomes" id="UP000008975">
    <property type="component" value="Chromosome"/>
</dbReference>
<dbReference type="GO" id="GO:0008168">
    <property type="term" value="F:methyltransferase activity"/>
    <property type="evidence" value="ECO:0007669"/>
    <property type="project" value="UniProtKB-KW"/>
</dbReference>